<reference evidence="1 2" key="1">
    <citation type="submission" date="2023-01" db="EMBL/GenBank/DDBJ databases">
        <title>Analysis of 21 Apiospora genomes using comparative genomics revels a genus with tremendous synthesis potential of carbohydrate active enzymes and secondary metabolites.</title>
        <authorList>
            <person name="Sorensen T."/>
        </authorList>
    </citation>
    <scope>NUCLEOTIDE SEQUENCE [LARGE SCALE GENOMIC DNA]</scope>
    <source>
        <strain evidence="1 2">CBS 33761</strain>
    </source>
</reference>
<organism evidence="1 2">
    <name type="scientific">Apiospora rasikravindrae</name>
    <dbReference type="NCBI Taxonomy" id="990691"/>
    <lineage>
        <taxon>Eukaryota</taxon>
        <taxon>Fungi</taxon>
        <taxon>Dikarya</taxon>
        <taxon>Ascomycota</taxon>
        <taxon>Pezizomycotina</taxon>
        <taxon>Sordariomycetes</taxon>
        <taxon>Xylariomycetidae</taxon>
        <taxon>Amphisphaeriales</taxon>
        <taxon>Apiosporaceae</taxon>
        <taxon>Apiospora</taxon>
    </lineage>
</organism>
<evidence type="ECO:0000313" key="2">
    <source>
        <dbReference type="Proteomes" id="UP001444661"/>
    </source>
</evidence>
<proteinExistence type="predicted"/>
<name>A0ABR1SLT2_9PEZI</name>
<protein>
    <submittedName>
        <fullName evidence="1">Uncharacterized protein</fullName>
    </submittedName>
</protein>
<gene>
    <name evidence="1" type="ORF">PG993_010254</name>
</gene>
<evidence type="ECO:0000313" key="1">
    <source>
        <dbReference type="EMBL" id="KAK8035259.1"/>
    </source>
</evidence>
<dbReference type="Proteomes" id="UP001444661">
    <property type="component" value="Unassembled WGS sequence"/>
</dbReference>
<keyword evidence="2" id="KW-1185">Reference proteome</keyword>
<sequence>MPATQSVLFFHQQAKYRWWCPGGQRHGQVVGQRFTSSVVLLLVLFQALLPKRAAAPSEPLACSLVEGGQGQKEPGTYQPLGSLSSPHDSILQGTICGIFHDGGRWVCSTGEIARSSEKAERQRAMAYGAVDGCPALVSFEHWLTSYVPCKNRAGWGGSFVLVNGLEWNCGHARASNVSQIHPHPISKR</sequence>
<comment type="caution">
    <text evidence="1">The sequence shown here is derived from an EMBL/GenBank/DDBJ whole genome shotgun (WGS) entry which is preliminary data.</text>
</comment>
<accession>A0ABR1SLT2</accession>
<dbReference type="EMBL" id="JAQQWK010000009">
    <property type="protein sequence ID" value="KAK8035259.1"/>
    <property type="molecule type" value="Genomic_DNA"/>
</dbReference>